<accession>A0A068NRM3</accession>
<dbReference type="STRING" id="661478.OP10G_2683"/>
<dbReference type="AlphaFoldDB" id="A0A068NRM3"/>
<organism evidence="5 6">
    <name type="scientific">Fimbriimonas ginsengisoli Gsoil 348</name>
    <dbReference type="NCBI Taxonomy" id="661478"/>
    <lineage>
        <taxon>Bacteria</taxon>
        <taxon>Bacillati</taxon>
        <taxon>Armatimonadota</taxon>
        <taxon>Fimbriimonadia</taxon>
        <taxon>Fimbriimonadales</taxon>
        <taxon>Fimbriimonadaceae</taxon>
        <taxon>Fimbriimonas</taxon>
    </lineage>
</organism>
<dbReference type="SMART" id="SM00354">
    <property type="entry name" value="HTH_LACI"/>
    <property type="match status" value="1"/>
</dbReference>
<dbReference type="Gene3D" id="3.40.50.2300">
    <property type="match status" value="2"/>
</dbReference>
<dbReference type="SUPFAM" id="SSF53822">
    <property type="entry name" value="Periplasmic binding protein-like I"/>
    <property type="match status" value="1"/>
</dbReference>
<dbReference type="Proteomes" id="UP000027982">
    <property type="component" value="Chromosome"/>
</dbReference>
<dbReference type="InterPro" id="IPR028082">
    <property type="entry name" value="Peripla_BP_I"/>
</dbReference>
<dbReference type="OrthoDB" id="3563699at2"/>
<evidence type="ECO:0000259" key="4">
    <source>
        <dbReference type="PROSITE" id="PS50932"/>
    </source>
</evidence>
<dbReference type="InterPro" id="IPR010982">
    <property type="entry name" value="Lambda_DNA-bd_dom_sf"/>
</dbReference>
<keyword evidence="6" id="KW-1185">Reference proteome</keyword>
<reference evidence="5 6" key="1">
    <citation type="journal article" date="2014" name="PLoS ONE">
        <title>The first complete genome sequence of the class fimbriimonadia in the phylum armatimonadetes.</title>
        <authorList>
            <person name="Hu Z.Y."/>
            <person name="Wang Y.Z."/>
            <person name="Im W.T."/>
            <person name="Wang S.Y."/>
            <person name="Zhao G.P."/>
            <person name="Zheng H.J."/>
            <person name="Quan Z.X."/>
        </authorList>
    </citation>
    <scope>NUCLEOTIDE SEQUENCE [LARGE SCALE GENOMIC DNA]</scope>
    <source>
        <strain evidence="5">Gsoil 348</strain>
    </source>
</reference>
<dbReference type="HOGENOM" id="CLU_037628_6_1_0"/>
<dbReference type="PROSITE" id="PS50932">
    <property type="entry name" value="HTH_LACI_2"/>
    <property type="match status" value="1"/>
</dbReference>
<keyword evidence="1" id="KW-0805">Transcription regulation</keyword>
<dbReference type="GO" id="GO:0000976">
    <property type="term" value="F:transcription cis-regulatory region binding"/>
    <property type="evidence" value="ECO:0007669"/>
    <property type="project" value="TreeGrafter"/>
</dbReference>
<evidence type="ECO:0000313" key="6">
    <source>
        <dbReference type="Proteomes" id="UP000027982"/>
    </source>
</evidence>
<dbReference type="Gene3D" id="1.10.260.40">
    <property type="entry name" value="lambda repressor-like DNA-binding domains"/>
    <property type="match status" value="1"/>
</dbReference>
<gene>
    <name evidence="5" type="ORF">OP10G_2683</name>
</gene>
<evidence type="ECO:0000256" key="1">
    <source>
        <dbReference type="ARBA" id="ARBA00023015"/>
    </source>
</evidence>
<dbReference type="SUPFAM" id="SSF47413">
    <property type="entry name" value="lambda repressor-like DNA-binding domains"/>
    <property type="match status" value="1"/>
</dbReference>
<dbReference type="RefSeq" id="WP_025225403.1">
    <property type="nucleotide sequence ID" value="NZ_CP007139.1"/>
</dbReference>
<dbReference type="Pfam" id="PF00356">
    <property type="entry name" value="LacI"/>
    <property type="match status" value="1"/>
</dbReference>
<dbReference type="CDD" id="cd01392">
    <property type="entry name" value="HTH_LacI"/>
    <property type="match status" value="1"/>
</dbReference>
<evidence type="ECO:0000313" key="5">
    <source>
        <dbReference type="EMBL" id="AIE86051.1"/>
    </source>
</evidence>
<dbReference type="PANTHER" id="PTHR30146:SF153">
    <property type="entry name" value="LACTOSE OPERON REPRESSOR"/>
    <property type="match status" value="1"/>
</dbReference>
<evidence type="ECO:0000256" key="2">
    <source>
        <dbReference type="ARBA" id="ARBA00023125"/>
    </source>
</evidence>
<dbReference type="PANTHER" id="PTHR30146">
    <property type="entry name" value="LACI-RELATED TRANSCRIPTIONAL REPRESSOR"/>
    <property type="match status" value="1"/>
</dbReference>
<sequence length="329" mass="35260">MPVTLRDIAKQLNLSHATVSFVLNERKDVAIPEATRQRVFKVARELGYRPNMAARALVSGRTQILSVCVPQIRSPHYSYVFHTLVEACQAIGYQVLVSPSRPGMFRRAMDWPVDGVFVMDTPEVIASGDIPSHIPIVSVGTEVNTSLDHVWVDIAAGAAEAMRHLTSTGRRRIAFIGTPGAPDRMSSFGAAYDRAMSALGAEPWRIEVAGGDYEAARLAARRAGESANRPDGFFCQDDGIAIAAIRGMADLGLRCPDDFAVVGGDGTDIGGVTIPTLTTVASPVPAMCQAALEMLINRIKDDKLPLQSVSLQGTLMVRESTLTEAATAV</sequence>
<feature type="domain" description="HTH lacI-type" evidence="4">
    <location>
        <begin position="3"/>
        <end position="59"/>
    </location>
</feature>
<dbReference type="eggNOG" id="COG1609">
    <property type="taxonomic scope" value="Bacteria"/>
</dbReference>
<evidence type="ECO:0000256" key="3">
    <source>
        <dbReference type="ARBA" id="ARBA00023163"/>
    </source>
</evidence>
<dbReference type="InterPro" id="IPR046335">
    <property type="entry name" value="LacI/GalR-like_sensor"/>
</dbReference>
<name>A0A068NRM3_FIMGI</name>
<dbReference type="EMBL" id="CP007139">
    <property type="protein sequence ID" value="AIE86051.1"/>
    <property type="molecule type" value="Genomic_DNA"/>
</dbReference>
<protein>
    <submittedName>
        <fullName evidence="5">Transcriptional regulator, LacI family</fullName>
    </submittedName>
</protein>
<keyword evidence="2" id="KW-0238">DNA-binding</keyword>
<keyword evidence="3" id="KW-0804">Transcription</keyword>
<dbReference type="KEGG" id="fgi:OP10G_2683"/>
<dbReference type="InterPro" id="IPR000843">
    <property type="entry name" value="HTH_LacI"/>
</dbReference>
<dbReference type="GO" id="GO:0003700">
    <property type="term" value="F:DNA-binding transcription factor activity"/>
    <property type="evidence" value="ECO:0007669"/>
    <property type="project" value="TreeGrafter"/>
</dbReference>
<proteinExistence type="predicted"/>
<dbReference type="Pfam" id="PF13377">
    <property type="entry name" value="Peripla_BP_3"/>
    <property type="match status" value="1"/>
</dbReference>